<keyword evidence="1" id="KW-1133">Transmembrane helix</keyword>
<evidence type="ECO:0000313" key="2">
    <source>
        <dbReference type="EMBL" id="RIB04582.1"/>
    </source>
</evidence>
<protein>
    <submittedName>
        <fullName evidence="2">Uncharacterized protein</fullName>
    </submittedName>
</protein>
<reference evidence="2 3" key="1">
    <citation type="submission" date="2018-06" db="EMBL/GenBank/DDBJ databases">
        <title>Comparative genomics reveals the genomic features of Rhizophagus irregularis, R. cerebriforme, R. diaphanum and Gigaspora rosea, and their symbiotic lifestyle signature.</title>
        <authorList>
            <person name="Morin E."/>
            <person name="San Clemente H."/>
            <person name="Chen E.C.H."/>
            <person name="De La Providencia I."/>
            <person name="Hainaut M."/>
            <person name="Kuo A."/>
            <person name="Kohler A."/>
            <person name="Murat C."/>
            <person name="Tang N."/>
            <person name="Roy S."/>
            <person name="Loubradou J."/>
            <person name="Henrissat B."/>
            <person name="Grigoriev I.V."/>
            <person name="Corradi N."/>
            <person name="Roux C."/>
            <person name="Martin F.M."/>
        </authorList>
    </citation>
    <scope>NUCLEOTIDE SEQUENCE [LARGE SCALE GENOMIC DNA]</scope>
    <source>
        <strain evidence="2 3">DAOM 194757</strain>
    </source>
</reference>
<keyword evidence="3" id="KW-1185">Reference proteome</keyword>
<comment type="caution">
    <text evidence="2">The sequence shown here is derived from an EMBL/GenBank/DDBJ whole genome shotgun (WGS) entry which is preliminary data.</text>
</comment>
<evidence type="ECO:0000256" key="1">
    <source>
        <dbReference type="SAM" id="Phobius"/>
    </source>
</evidence>
<dbReference type="EMBL" id="QKWP01002151">
    <property type="protein sequence ID" value="RIB04582.1"/>
    <property type="molecule type" value="Genomic_DNA"/>
</dbReference>
<evidence type="ECO:0000313" key="3">
    <source>
        <dbReference type="Proteomes" id="UP000266673"/>
    </source>
</evidence>
<keyword evidence="1" id="KW-0812">Transmembrane</keyword>
<dbReference type="AlphaFoldDB" id="A0A397U2Y2"/>
<proteinExistence type="predicted"/>
<gene>
    <name evidence="2" type="ORF">C2G38_2221992</name>
</gene>
<organism evidence="2 3">
    <name type="scientific">Gigaspora rosea</name>
    <dbReference type="NCBI Taxonomy" id="44941"/>
    <lineage>
        <taxon>Eukaryota</taxon>
        <taxon>Fungi</taxon>
        <taxon>Fungi incertae sedis</taxon>
        <taxon>Mucoromycota</taxon>
        <taxon>Glomeromycotina</taxon>
        <taxon>Glomeromycetes</taxon>
        <taxon>Diversisporales</taxon>
        <taxon>Gigasporaceae</taxon>
        <taxon>Gigaspora</taxon>
    </lineage>
</organism>
<feature type="transmembrane region" description="Helical" evidence="1">
    <location>
        <begin position="32"/>
        <end position="57"/>
    </location>
</feature>
<keyword evidence="1" id="KW-0472">Membrane</keyword>
<sequence>MIGKCCLSGLPLLEADFTIASGGFCRWCHHYWWWNFVIGVAIIGDGISTLVLPLLVVEFHCWCHP</sequence>
<dbReference type="Proteomes" id="UP000266673">
    <property type="component" value="Unassembled WGS sequence"/>
</dbReference>
<accession>A0A397U2Y2</accession>
<name>A0A397U2Y2_9GLOM</name>